<evidence type="ECO:0000313" key="2">
    <source>
        <dbReference type="EMBL" id="KAK8012690.1"/>
    </source>
</evidence>
<feature type="compositionally biased region" description="Acidic residues" evidence="1">
    <location>
        <begin position="166"/>
        <end position="179"/>
    </location>
</feature>
<feature type="compositionally biased region" description="Polar residues" evidence="1">
    <location>
        <begin position="199"/>
        <end position="230"/>
    </location>
</feature>
<sequence length="341" mass="36650">MAPTNKTNFKSYESAVRLLAAVVATAKPKLDFKAIALHMGEDFTGPSVDHRLRPIKRLAKMQELYVTEGKDPGVLPVDEKEIAKLFGESTADGIEWQFRSIKKLGKAQQEAAKKGEDTSKVTIDGVGTPKTNRTIASTPGSRRRFASAATTPTTTGKRARGKKIDEELDDDQDDEEIEAFDTPTHKKPKFTDGADDQVASPSLFGNGQQPVSLFGNGQQPVSLFSNSKSQVAAGPPSFAAPPPPKPAMADDDDLVEINSSQFSQSSAKSKLNAATRSKVPKQEPTGADMSTSFASIPSAHLESSQDVATSFCNARSFNIVPAHDNSFLSNQNHDDLAEDEV</sequence>
<organism evidence="2 3">
    <name type="scientific">Apiospora marii</name>
    <dbReference type="NCBI Taxonomy" id="335849"/>
    <lineage>
        <taxon>Eukaryota</taxon>
        <taxon>Fungi</taxon>
        <taxon>Dikarya</taxon>
        <taxon>Ascomycota</taxon>
        <taxon>Pezizomycotina</taxon>
        <taxon>Sordariomycetes</taxon>
        <taxon>Xylariomycetidae</taxon>
        <taxon>Amphisphaeriales</taxon>
        <taxon>Apiosporaceae</taxon>
        <taxon>Apiospora</taxon>
    </lineage>
</organism>
<reference evidence="2 3" key="1">
    <citation type="submission" date="2023-01" db="EMBL/GenBank/DDBJ databases">
        <title>Analysis of 21 Apiospora genomes using comparative genomics revels a genus with tremendous synthesis potential of carbohydrate active enzymes and secondary metabolites.</title>
        <authorList>
            <person name="Sorensen T."/>
        </authorList>
    </citation>
    <scope>NUCLEOTIDE SEQUENCE [LARGE SCALE GENOMIC DNA]</scope>
    <source>
        <strain evidence="2 3">CBS 20057</strain>
    </source>
</reference>
<comment type="caution">
    <text evidence="2">The sequence shown here is derived from an EMBL/GenBank/DDBJ whole genome shotgun (WGS) entry which is preliminary data.</text>
</comment>
<evidence type="ECO:0000313" key="3">
    <source>
        <dbReference type="Proteomes" id="UP001396898"/>
    </source>
</evidence>
<feature type="region of interest" description="Disordered" evidence="1">
    <location>
        <begin position="110"/>
        <end position="293"/>
    </location>
</feature>
<name>A0ABR1RHF0_9PEZI</name>
<keyword evidence="3" id="KW-1185">Reference proteome</keyword>
<feature type="compositionally biased region" description="Low complexity" evidence="1">
    <location>
        <begin position="259"/>
        <end position="270"/>
    </location>
</feature>
<dbReference type="EMBL" id="JAQQWI010000015">
    <property type="protein sequence ID" value="KAK8012690.1"/>
    <property type="molecule type" value="Genomic_DNA"/>
</dbReference>
<accession>A0ABR1RHF0</accession>
<dbReference type="Proteomes" id="UP001396898">
    <property type="component" value="Unassembled WGS sequence"/>
</dbReference>
<feature type="compositionally biased region" description="Polar residues" evidence="1">
    <location>
        <begin position="129"/>
        <end position="140"/>
    </location>
</feature>
<evidence type="ECO:0000256" key="1">
    <source>
        <dbReference type="SAM" id="MobiDB-lite"/>
    </source>
</evidence>
<protein>
    <submittedName>
        <fullName evidence="2">Uncharacterized protein</fullName>
    </submittedName>
</protein>
<proteinExistence type="predicted"/>
<gene>
    <name evidence="2" type="ORF">PG991_010065</name>
</gene>